<dbReference type="RefSeq" id="WP_072873790.1">
    <property type="nucleotide sequence ID" value="NZ_FRAF01000009.1"/>
</dbReference>
<dbReference type="OrthoDB" id="9811006at2"/>
<evidence type="ECO:0000313" key="3">
    <source>
        <dbReference type="EMBL" id="SHK15760.1"/>
    </source>
</evidence>
<comment type="similarity">
    <text evidence="1">Belongs to the UPF0312 family.</text>
</comment>
<gene>
    <name evidence="3" type="ORF">SAMN05443507_10966</name>
</gene>
<name>A0A1M6Q6K8_9BACL</name>
<dbReference type="Gene3D" id="2.40.128.110">
    <property type="entry name" value="Lipid/polyisoprenoid-binding, YceI-like"/>
    <property type="match status" value="1"/>
</dbReference>
<dbReference type="InterPro" id="IPR007372">
    <property type="entry name" value="Lipid/polyisoprenoid-bd_YceI"/>
</dbReference>
<dbReference type="PANTHER" id="PTHR34406">
    <property type="entry name" value="PROTEIN YCEI"/>
    <property type="match status" value="1"/>
</dbReference>
<dbReference type="Pfam" id="PF04264">
    <property type="entry name" value="YceI"/>
    <property type="match status" value="1"/>
</dbReference>
<dbReference type="Proteomes" id="UP000184016">
    <property type="component" value="Unassembled WGS sequence"/>
</dbReference>
<dbReference type="PANTHER" id="PTHR34406:SF1">
    <property type="entry name" value="PROTEIN YCEI"/>
    <property type="match status" value="1"/>
</dbReference>
<proteinExistence type="inferred from homology"/>
<evidence type="ECO:0000256" key="1">
    <source>
        <dbReference type="ARBA" id="ARBA00008812"/>
    </source>
</evidence>
<feature type="domain" description="Lipid/polyisoprenoid-binding YceI-like" evidence="2">
    <location>
        <begin position="5"/>
        <end position="174"/>
    </location>
</feature>
<evidence type="ECO:0000313" key="4">
    <source>
        <dbReference type="Proteomes" id="UP000184016"/>
    </source>
</evidence>
<dbReference type="InterPro" id="IPR036761">
    <property type="entry name" value="TTHA0802/YceI-like_sf"/>
</dbReference>
<dbReference type="SMART" id="SM00867">
    <property type="entry name" value="YceI"/>
    <property type="match status" value="1"/>
</dbReference>
<dbReference type="AlphaFoldDB" id="A0A1M6Q6K8"/>
<protein>
    <submittedName>
        <fullName evidence="3">Polyisoprenoid-binding protein YceI</fullName>
    </submittedName>
</protein>
<accession>A0A1M6Q6K8</accession>
<organism evidence="3 4">
    <name type="scientific">Alicyclobacillus tolerans</name>
    <dbReference type="NCBI Taxonomy" id="90970"/>
    <lineage>
        <taxon>Bacteria</taxon>
        <taxon>Bacillati</taxon>
        <taxon>Bacillota</taxon>
        <taxon>Bacilli</taxon>
        <taxon>Bacillales</taxon>
        <taxon>Alicyclobacillaceae</taxon>
        <taxon>Alicyclobacillus</taxon>
    </lineage>
</organism>
<dbReference type="STRING" id="1830138.SAMN05443507_10966"/>
<keyword evidence="4" id="KW-1185">Reference proteome</keyword>
<reference evidence="4" key="1">
    <citation type="submission" date="2016-11" db="EMBL/GenBank/DDBJ databases">
        <authorList>
            <person name="Varghese N."/>
            <person name="Submissions S."/>
        </authorList>
    </citation>
    <scope>NUCLEOTIDE SEQUENCE [LARGE SCALE GENOMIC DNA]</scope>
    <source>
        <strain evidence="4">USBA-503</strain>
    </source>
</reference>
<evidence type="ECO:0000259" key="2">
    <source>
        <dbReference type="SMART" id="SM00867"/>
    </source>
</evidence>
<dbReference type="SUPFAM" id="SSF101874">
    <property type="entry name" value="YceI-like"/>
    <property type="match status" value="1"/>
</dbReference>
<sequence length="178" mass="19624">MAKTVWELDKAHSYVGFSVRHMMVSNVRGVFNDFDATVHTEGEDLSTADIVVTINPNSIDTRNSQRDEHLRSADFFKVNEYPEIVFRAHNLQHKGGEKHELQGEITIVGVTKPLTLDVEISGPAKNPWGNEVIGVVGSGSLNRSDFGLTYNAALETGGVLIGDTIKLNIEVEFVKKSE</sequence>
<dbReference type="EMBL" id="FRAF01000009">
    <property type="protein sequence ID" value="SHK15760.1"/>
    <property type="molecule type" value="Genomic_DNA"/>
</dbReference>